<keyword evidence="7" id="KW-0809">Transit peptide</keyword>
<gene>
    <name evidence="13" type="ORF">J4Q44_G00034820</name>
</gene>
<evidence type="ECO:0000256" key="10">
    <source>
        <dbReference type="ARBA" id="ARBA00048201"/>
    </source>
</evidence>
<keyword evidence="8 11" id="KW-0496">Mitochondrion</keyword>
<evidence type="ECO:0000256" key="7">
    <source>
        <dbReference type="ARBA" id="ARBA00022946"/>
    </source>
</evidence>
<dbReference type="PROSITE" id="PS50109">
    <property type="entry name" value="HIS_KIN"/>
    <property type="match status" value="1"/>
</dbReference>
<feature type="domain" description="Histidine kinase" evidence="12">
    <location>
        <begin position="241"/>
        <end position="365"/>
    </location>
</feature>
<reference evidence="13 14" key="1">
    <citation type="submission" date="2021-04" db="EMBL/GenBank/DDBJ databases">
        <authorList>
            <person name="De Guttry C."/>
            <person name="Zahm M."/>
            <person name="Klopp C."/>
            <person name="Cabau C."/>
            <person name="Louis A."/>
            <person name="Berthelot C."/>
            <person name="Parey E."/>
            <person name="Roest Crollius H."/>
            <person name="Montfort J."/>
            <person name="Robinson-Rechavi M."/>
            <person name="Bucao C."/>
            <person name="Bouchez O."/>
            <person name="Gislard M."/>
            <person name="Lluch J."/>
            <person name="Milhes M."/>
            <person name="Lampietro C."/>
            <person name="Lopez Roques C."/>
            <person name="Donnadieu C."/>
            <person name="Braasch I."/>
            <person name="Desvignes T."/>
            <person name="Postlethwait J."/>
            <person name="Bobe J."/>
            <person name="Wedekind C."/>
            <person name="Guiguen Y."/>
        </authorList>
    </citation>
    <scope>NUCLEOTIDE SEQUENCE [LARGE SCALE GENOMIC DNA]</scope>
    <source>
        <strain evidence="13">Cs_M1</strain>
        <tissue evidence="13">Blood</tissue>
    </source>
</reference>
<dbReference type="FunFam" id="1.20.140.20:FF:000001">
    <property type="entry name" value="[Pyruvate dehydrogenase (acetyl-transferring)] kinase isozyme 2, mitochondrial"/>
    <property type="match status" value="1"/>
</dbReference>
<dbReference type="GO" id="GO:0005759">
    <property type="term" value="C:mitochondrial matrix"/>
    <property type="evidence" value="ECO:0007669"/>
    <property type="project" value="UniProtKB-SubCell"/>
</dbReference>
<comment type="similarity">
    <text evidence="2 11">Belongs to the PDK/BCKDK protein kinase family.</text>
</comment>
<organism evidence="13 14">
    <name type="scientific">Coregonus suidteri</name>
    <dbReference type="NCBI Taxonomy" id="861788"/>
    <lineage>
        <taxon>Eukaryota</taxon>
        <taxon>Metazoa</taxon>
        <taxon>Chordata</taxon>
        <taxon>Craniata</taxon>
        <taxon>Vertebrata</taxon>
        <taxon>Euteleostomi</taxon>
        <taxon>Actinopterygii</taxon>
        <taxon>Neopterygii</taxon>
        <taxon>Teleostei</taxon>
        <taxon>Protacanthopterygii</taxon>
        <taxon>Salmoniformes</taxon>
        <taxon>Salmonidae</taxon>
        <taxon>Coregoninae</taxon>
        <taxon>Coregonus</taxon>
    </lineage>
</organism>
<dbReference type="InterPro" id="IPR036890">
    <property type="entry name" value="HATPase_C_sf"/>
</dbReference>
<keyword evidence="14" id="KW-1185">Reference proteome</keyword>
<dbReference type="GO" id="GO:0004740">
    <property type="term" value="F:pyruvate dehydrogenase (acetyl-transferring) kinase activity"/>
    <property type="evidence" value="ECO:0007669"/>
    <property type="project" value="UniProtKB-EC"/>
</dbReference>
<protein>
    <recommendedName>
        <fullName evidence="11">Protein-serine/threonine kinase</fullName>
        <ecNumber evidence="11">2.7.11.-</ecNumber>
    </recommendedName>
</protein>
<evidence type="ECO:0000313" key="13">
    <source>
        <dbReference type="EMBL" id="KAK6327836.1"/>
    </source>
</evidence>
<dbReference type="GO" id="GO:0005524">
    <property type="term" value="F:ATP binding"/>
    <property type="evidence" value="ECO:0007669"/>
    <property type="project" value="UniProtKB-UniRule"/>
</dbReference>
<sequence>MKLTQFLLKNSSIPKQALVDRFSKFSPSPLSMKQFIDFGSANACEKTSFVFLRQELPVRLANIMKEIDFLPDKLLSTPSLQLLQSWYATSLMELVGFLEKDSDDKKILKNFTETLVNIRNRHNNVVPTMAQGVVEYKEAFGSDPVTNQNIQYFLDRFYMSRISTRMLMNQHSLIFDGSANPAHPKHIGTIDPDCDVTEVVKDAFDSSKMLCEQYYLTSPEIDITQVNAKGPDQPLRIVYVPSHLYHMLFELFKNAMRATVETHEMALHLPPVKVRVSLGSEDLTIKISDRGGGVPLRKIERLFSYMYSTAPSPVDIDNSRNAPLAGFGYGLPISRLYAKYFQGDLQLYSMEGYGTSAVIYLKALSSESVERLPVYNQSAIRHYQTTNEADDWCMPSKDPKKLGKYERRR</sequence>
<dbReference type="AlphaFoldDB" id="A0AAN8MIS1"/>
<dbReference type="InterPro" id="IPR005467">
    <property type="entry name" value="His_kinase_dom"/>
</dbReference>
<proteinExistence type="inferred from homology"/>
<dbReference type="GO" id="GO:0010906">
    <property type="term" value="P:regulation of glucose metabolic process"/>
    <property type="evidence" value="ECO:0007669"/>
    <property type="project" value="TreeGrafter"/>
</dbReference>
<name>A0AAN8MIS1_9TELE</name>
<accession>A0AAN8MIS1</accession>
<dbReference type="SUPFAM" id="SSF55874">
    <property type="entry name" value="ATPase domain of HSP90 chaperone/DNA topoisomerase II/histidine kinase"/>
    <property type="match status" value="1"/>
</dbReference>
<dbReference type="Gene3D" id="1.20.140.20">
    <property type="entry name" value="Alpha-ketoacid/pyruvate dehydrogenase kinase, N-terminal domain"/>
    <property type="match status" value="1"/>
</dbReference>
<keyword evidence="4 11" id="KW-0547">Nucleotide-binding</keyword>
<comment type="caution">
    <text evidence="13">The sequence shown here is derived from an EMBL/GenBank/DDBJ whole genome shotgun (WGS) entry which is preliminary data.</text>
</comment>
<dbReference type="InterPro" id="IPR018955">
    <property type="entry name" value="BCDHK/PDK_N"/>
</dbReference>
<dbReference type="EC" id="2.7.11.-" evidence="11"/>
<dbReference type="SUPFAM" id="SSF69012">
    <property type="entry name" value="alpha-ketoacid dehydrogenase kinase, N-terminal domain"/>
    <property type="match status" value="1"/>
</dbReference>
<keyword evidence="5 11" id="KW-0418">Kinase</keyword>
<dbReference type="FunFam" id="3.30.565.10:FF:000007">
    <property type="entry name" value="Mitochondrial pyruvate dehydrogenase kinase isoform 2"/>
    <property type="match status" value="1"/>
</dbReference>
<comment type="subunit">
    <text evidence="9">Homodimer. Interacts with the pyruvate dehydrogenase complex subunit DLAT, and is part of the multimeric pyruvate dehydrogenase complex that contains multiple copies of pyruvate dehydrogenase (E1), dihydrolipoamide acetyltransferase (DLAT, E2) and lipoamide dehydrogenase (DLD, E3).</text>
</comment>
<keyword evidence="3 11" id="KW-0808">Transferase</keyword>
<keyword evidence="6 11" id="KW-0067">ATP-binding</keyword>
<evidence type="ECO:0000256" key="9">
    <source>
        <dbReference type="ARBA" id="ARBA00038845"/>
    </source>
</evidence>
<dbReference type="Gene3D" id="3.30.565.10">
    <property type="entry name" value="Histidine kinase-like ATPase, C-terminal domain"/>
    <property type="match status" value="1"/>
</dbReference>
<evidence type="ECO:0000256" key="8">
    <source>
        <dbReference type="ARBA" id="ARBA00023128"/>
    </source>
</evidence>
<dbReference type="SMART" id="SM00387">
    <property type="entry name" value="HATPase_c"/>
    <property type="match status" value="1"/>
</dbReference>
<evidence type="ECO:0000256" key="2">
    <source>
        <dbReference type="ARBA" id="ARBA00006155"/>
    </source>
</evidence>
<comment type="subcellular location">
    <subcellularLocation>
        <location evidence="1 11">Mitochondrion matrix</location>
    </subcellularLocation>
</comment>
<comment type="catalytic activity">
    <reaction evidence="10">
        <text>L-seryl-[pyruvate dehydrogenase E1 alpha subunit] + ATP = O-phospho-L-seryl-[pyruvate dehydrogenase E1 alpha subunit] + ADP + H(+)</text>
        <dbReference type="Rhea" id="RHEA:23052"/>
        <dbReference type="Rhea" id="RHEA-COMP:13689"/>
        <dbReference type="Rhea" id="RHEA-COMP:13690"/>
        <dbReference type="ChEBI" id="CHEBI:15378"/>
        <dbReference type="ChEBI" id="CHEBI:29999"/>
        <dbReference type="ChEBI" id="CHEBI:30616"/>
        <dbReference type="ChEBI" id="CHEBI:83421"/>
        <dbReference type="ChEBI" id="CHEBI:456216"/>
        <dbReference type="EC" id="2.7.11.2"/>
    </reaction>
</comment>
<dbReference type="CDD" id="cd16929">
    <property type="entry name" value="HATPase_PDK-like"/>
    <property type="match status" value="1"/>
</dbReference>
<evidence type="ECO:0000256" key="4">
    <source>
        <dbReference type="ARBA" id="ARBA00022741"/>
    </source>
</evidence>
<evidence type="ECO:0000256" key="1">
    <source>
        <dbReference type="ARBA" id="ARBA00004305"/>
    </source>
</evidence>
<evidence type="ECO:0000256" key="6">
    <source>
        <dbReference type="ARBA" id="ARBA00022840"/>
    </source>
</evidence>
<dbReference type="InterPro" id="IPR036784">
    <property type="entry name" value="AK/P_DHK_N_sf"/>
</dbReference>
<evidence type="ECO:0000259" key="12">
    <source>
        <dbReference type="PROSITE" id="PS50109"/>
    </source>
</evidence>
<dbReference type="Proteomes" id="UP001356427">
    <property type="component" value="Unassembled WGS sequence"/>
</dbReference>
<dbReference type="EMBL" id="JAGTTL010000002">
    <property type="protein sequence ID" value="KAK6327836.1"/>
    <property type="molecule type" value="Genomic_DNA"/>
</dbReference>
<dbReference type="InterPro" id="IPR003594">
    <property type="entry name" value="HATPase_dom"/>
</dbReference>
<evidence type="ECO:0000313" key="14">
    <source>
        <dbReference type="Proteomes" id="UP001356427"/>
    </source>
</evidence>
<evidence type="ECO:0000256" key="11">
    <source>
        <dbReference type="RuleBase" id="RU366032"/>
    </source>
</evidence>
<evidence type="ECO:0000256" key="3">
    <source>
        <dbReference type="ARBA" id="ARBA00022679"/>
    </source>
</evidence>
<dbReference type="Pfam" id="PF02518">
    <property type="entry name" value="HATPase_c"/>
    <property type="match status" value="1"/>
</dbReference>
<dbReference type="PANTHER" id="PTHR11947:SF22">
    <property type="entry name" value="[PYRUVATE DEHYDROGENASE (ACETYL-TRANSFERRING)] KINASE ISOZYME 4, MITOCHONDRIAL"/>
    <property type="match status" value="1"/>
</dbReference>
<evidence type="ECO:0000256" key="5">
    <source>
        <dbReference type="ARBA" id="ARBA00022777"/>
    </source>
</evidence>
<dbReference type="InterPro" id="IPR039028">
    <property type="entry name" value="BCKD/PDK"/>
</dbReference>
<dbReference type="Pfam" id="PF10436">
    <property type="entry name" value="BCDHK_Adom3"/>
    <property type="match status" value="1"/>
</dbReference>
<dbReference type="PANTHER" id="PTHR11947">
    <property type="entry name" value="PYRUVATE DEHYDROGENASE KINASE"/>
    <property type="match status" value="1"/>
</dbReference>